<dbReference type="EMBL" id="JABAGI010000003">
    <property type="protein sequence ID" value="NME61954.1"/>
    <property type="molecule type" value="Genomic_DNA"/>
</dbReference>
<evidence type="ECO:0000256" key="1">
    <source>
        <dbReference type="SAM" id="MobiDB-lite"/>
    </source>
</evidence>
<proteinExistence type="predicted"/>
<name>A0A7X9RNI3_9BIFI</name>
<sequence>MDQPRKPAGSPGGTGGQFDHDPTGGAAGLPSFAPAGQAVTRYEDAEATRRILDRAGSVYVTGDGLRIDDKDGHLLFQESDEHRLDQATLVHDPKTQRAVRQALADPMDTGDAAMTPSARRARAKAAFRLASPYSRRGIIDHSPNARYLPGSYIAHSLAHRRDQEAALDRLNSLYLEDAAAASNVIRAGFPNDKHGAFRFINYTKVKRYAADDKQGHKKGEIVRDASGAPIPEPKGKNARSYLRMLWQPTNGVPDKAQVDDMCRAMSQMDGDPNVQAEVFYEVCYGNGTPRNMSGMLGSNRSSEGRGWNRLDRASAERGNGNVARMLAYRKALTPQAAAEFLKMGPGDKRLANTRWTTRKRDKATGKMRDVTPARLTEMRSFIHAAYADDFKRLGIDVGR</sequence>
<comment type="caution">
    <text evidence="2">The sequence shown here is derived from an EMBL/GenBank/DDBJ whole genome shotgun (WGS) entry which is preliminary data.</text>
</comment>
<protein>
    <submittedName>
        <fullName evidence="2">Uncharacterized protein</fullName>
    </submittedName>
</protein>
<evidence type="ECO:0000313" key="2">
    <source>
        <dbReference type="EMBL" id="NME61954.1"/>
    </source>
</evidence>
<organism evidence="2 3">
    <name type="scientific">Bifidobacterium thermophilum</name>
    <dbReference type="NCBI Taxonomy" id="33905"/>
    <lineage>
        <taxon>Bacteria</taxon>
        <taxon>Bacillati</taxon>
        <taxon>Actinomycetota</taxon>
        <taxon>Actinomycetes</taxon>
        <taxon>Bifidobacteriales</taxon>
        <taxon>Bifidobacteriaceae</taxon>
        <taxon>Bifidobacterium</taxon>
    </lineage>
</organism>
<accession>A0A7X9RNI3</accession>
<reference evidence="2 3" key="1">
    <citation type="submission" date="2020-04" db="EMBL/GenBank/DDBJ databases">
        <authorList>
            <person name="Hitch T.C.A."/>
            <person name="Wylensek D."/>
            <person name="Clavel T."/>
        </authorList>
    </citation>
    <scope>NUCLEOTIDE SEQUENCE [LARGE SCALE GENOMIC DNA]</scope>
    <source>
        <strain evidence="2 3">BSM-130-P53-3C</strain>
    </source>
</reference>
<gene>
    <name evidence="2" type="ORF">HF844_03920</name>
</gene>
<dbReference type="Proteomes" id="UP000588369">
    <property type="component" value="Unassembled WGS sequence"/>
</dbReference>
<dbReference type="AlphaFoldDB" id="A0A7X9RNI3"/>
<dbReference type="RefSeq" id="WP_168984049.1">
    <property type="nucleotide sequence ID" value="NZ_JABAGI010000003.1"/>
</dbReference>
<feature type="region of interest" description="Disordered" evidence="1">
    <location>
        <begin position="1"/>
        <end position="32"/>
    </location>
</feature>
<evidence type="ECO:0000313" key="3">
    <source>
        <dbReference type="Proteomes" id="UP000588369"/>
    </source>
</evidence>